<keyword evidence="3" id="KW-1185">Reference proteome</keyword>
<dbReference type="EMBL" id="LLXI01000224">
    <property type="protein sequence ID" value="PKY42898.1"/>
    <property type="molecule type" value="Genomic_DNA"/>
</dbReference>
<gene>
    <name evidence="2" type="ORF">RhiirA4_540722</name>
</gene>
<evidence type="ECO:0000313" key="3">
    <source>
        <dbReference type="Proteomes" id="UP000234323"/>
    </source>
</evidence>
<name>A0A2I1G8E1_9GLOM</name>
<feature type="transmembrane region" description="Helical" evidence="1">
    <location>
        <begin position="12"/>
        <end position="35"/>
    </location>
</feature>
<evidence type="ECO:0000313" key="2">
    <source>
        <dbReference type="EMBL" id="PKY42898.1"/>
    </source>
</evidence>
<keyword evidence="1" id="KW-1133">Transmembrane helix</keyword>
<dbReference type="VEuPathDB" id="FungiDB:RhiirFUN_010982"/>
<dbReference type="AlphaFoldDB" id="A0A2I1G8E1"/>
<proteinExistence type="predicted"/>
<organism evidence="2 3">
    <name type="scientific">Rhizophagus irregularis</name>
    <dbReference type="NCBI Taxonomy" id="588596"/>
    <lineage>
        <taxon>Eukaryota</taxon>
        <taxon>Fungi</taxon>
        <taxon>Fungi incertae sedis</taxon>
        <taxon>Mucoromycota</taxon>
        <taxon>Glomeromycotina</taxon>
        <taxon>Glomeromycetes</taxon>
        <taxon>Glomerales</taxon>
        <taxon>Glomeraceae</taxon>
        <taxon>Rhizophagus</taxon>
    </lineage>
</organism>
<protein>
    <submittedName>
        <fullName evidence="2">Uncharacterized protein</fullName>
    </submittedName>
</protein>
<accession>A0A2I1G8E1</accession>
<comment type="caution">
    <text evidence="2">The sequence shown here is derived from an EMBL/GenBank/DDBJ whole genome shotgun (WGS) entry which is preliminary data.</text>
</comment>
<dbReference type="VEuPathDB" id="FungiDB:FUN_015175"/>
<evidence type="ECO:0000256" key="1">
    <source>
        <dbReference type="SAM" id="Phobius"/>
    </source>
</evidence>
<dbReference type="Proteomes" id="UP000234323">
    <property type="component" value="Unassembled WGS sequence"/>
</dbReference>
<dbReference type="VEuPathDB" id="FungiDB:RhiirA1_453775"/>
<reference evidence="2 3" key="1">
    <citation type="submission" date="2015-10" db="EMBL/GenBank/DDBJ databases">
        <title>Genome analyses suggest a sexual origin of heterokaryosis in a supposedly ancient asexual fungus.</title>
        <authorList>
            <person name="Ropars J."/>
            <person name="Sedzielewska K."/>
            <person name="Noel J."/>
            <person name="Charron P."/>
            <person name="Farinelli L."/>
            <person name="Marton T."/>
            <person name="Kruger M."/>
            <person name="Pelin A."/>
            <person name="Brachmann A."/>
            <person name="Corradi N."/>
        </authorList>
    </citation>
    <scope>NUCLEOTIDE SEQUENCE [LARGE SCALE GENOMIC DNA]</scope>
    <source>
        <strain evidence="2 3">A4</strain>
    </source>
</reference>
<keyword evidence="1" id="KW-0472">Membrane</keyword>
<sequence length="177" mass="20763">MFTSLKDLLQNYHIKFYIAIIVGLISILSGAYQAINEVIENINMMDKNINMMNKNINIIGERLQHFIQITDERFKIADERYMIQNKKLEVLMQKILNIDDKYERRFKSVNMKTEFDDKLNLHRTVLKADLDNKLNLLKTDLGEVYEILAHFEVSKVQGSYYISKFEIINGLVSLALP</sequence>
<keyword evidence="1" id="KW-0812">Transmembrane</keyword>